<evidence type="ECO:0000256" key="3">
    <source>
        <dbReference type="ARBA" id="ARBA00023002"/>
    </source>
</evidence>
<sequence>MDQLKKCTVVGGGAMGRQIALNSAIYAYQVAVCEPVEAVRQDLRAWEASYLAGRIAKGRMTEEDVFGIKSRFLVTENLEDACRDADIVIEAIIEQEDAKRDVLGKISQMVRPDTLIATNSSFMVSSLFKDDVVHPERLANLHYFMPALVMKLVEVVRGEHTSQETIDRLMAFGRSVGKTPVLVRRECDGFIVNNVLKAIKEEAYRLVTEGICTVEDLDTAVELGLGHPMGPFKLDDMSGIDVRCQVLKRRLQETGVKSYGYDMIEKLCRQGRYGKKTGHGFYDYES</sequence>
<protein>
    <submittedName>
        <fullName evidence="6">3-hydroxyacyl-CoA dehydrogenase family protein</fullName>
    </submittedName>
</protein>
<name>A0ABR7NEV0_9FIRM</name>
<dbReference type="InterPro" id="IPR036291">
    <property type="entry name" value="NAD(P)-bd_dom_sf"/>
</dbReference>
<dbReference type="Gene3D" id="3.40.50.720">
    <property type="entry name" value="NAD(P)-binding Rossmann-like Domain"/>
    <property type="match status" value="1"/>
</dbReference>
<dbReference type="RefSeq" id="WP_262398632.1">
    <property type="nucleotide sequence ID" value="NZ_JACRTB010000001.1"/>
</dbReference>
<dbReference type="InterPro" id="IPR013328">
    <property type="entry name" value="6PGD_dom2"/>
</dbReference>
<keyword evidence="3" id="KW-0560">Oxidoreductase</keyword>
<evidence type="ECO:0000256" key="2">
    <source>
        <dbReference type="ARBA" id="ARBA00009463"/>
    </source>
</evidence>
<evidence type="ECO:0000259" key="5">
    <source>
        <dbReference type="Pfam" id="PF02737"/>
    </source>
</evidence>
<dbReference type="InterPro" id="IPR006176">
    <property type="entry name" value="3-OHacyl-CoA_DH_NAD-bd"/>
</dbReference>
<dbReference type="SUPFAM" id="SSF48179">
    <property type="entry name" value="6-phosphogluconate dehydrogenase C-terminal domain-like"/>
    <property type="match status" value="1"/>
</dbReference>
<feature type="domain" description="3-hydroxyacyl-CoA dehydrogenase C-terminal" evidence="4">
    <location>
        <begin position="189"/>
        <end position="284"/>
    </location>
</feature>
<feature type="domain" description="3-hydroxyacyl-CoA dehydrogenase NAD binding" evidence="5">
    <location>
        <begin position="7"/>
        <end position="185"/>
    </location>
</feature>
<dbReference type="EMBL" id="JACRTB010000001">
    <property type="protein sequence ID" value="MBC8574941.1"/>
    <property type="molecule type" value="Genomic_DNA"/>
</dbReference>
<dbReference type="InterPro" id="IPR022694">
    <property type="entry name" value="3-OHacyl-CoA_DH"/>
</dbReference>
<evidence type="ECO:0000259" key="4">
    <source>
        <dbReference type="Pfam" id="PF00725"/>
    </source>
</evidence>
<gene>
    <name evidence="6" type="ORF">H8717_00745</name>
</gene>
<dbReference type="InterPro" id="IPR008927">
    <property type="entry name" value="6-PGluconate_DH-like_C_sf"/>
</dbReference>
<evidence type="ECO:0000256" key="1">
    <source>
        <dbReference type="ARBA" id="ARBA00005086"/>
    </source>
</evidence>
<dbReference type="PIRSF" id="PIRSF000105">
    <property type="entry name" value="HCDH"/>
    <property type="match status" value="1"/>
</dbReference>
<accession>A0ABR7NEV0</accession>
<evidence type="ECO:0000313" key="7">
    <source>
        <dbReference type="Proteomes" id="UP000658131"/>
    </source>
</evidence>
<dbReference type="SUPFAM" id="SSF51735">
    <property type="entry name" value="NAD(P)-binding Rossmann-fold domains"/>
    <property type="match status" value="1"/>
</dbReference>
<comment type="pathway">
    <text evidence="1">Lipid metabolism; butanoate metabolism.</text>
</comment>
<dbReference type="Gene3D" id="1.10.1040.10">
    <property type="entry name" value="N-(1-d-carboxylethyl)-l-norvaline Dehydrogenase, domain 2"/>
    <property type="match status" value="1"/>
</dbReference>
<proteinExistence type="inferred from homology"/>
<dbReference type="Proteomes" id="UP000658131">
    <property type="component" value="Unassembled WGS sequence"/>
</dbReference>
<dbReference type="PANTHER" id="PTHR48075:SF5">
    <property type="entry name" value="3-HYDROXYBUTYRYL-COA DEHYDROGENASE"/>
    <property type="match status" value="1"/>
</dbReference>
<organism evidence="6 7">
    <name type="scientific">Yanshouia hominis</name>
    <dbReference type="NCBI Taxonomy" id="2763673"/>
    <lineage>
        <taxon>Bacteria</taxon>
        <taxon>Bacillati</taxon>
        <taxon>Bacillota</taxon>
        <taxon>Clostridia</taxon>
        <taxon>Eubacteriales</taxon>
        <taxon>Oscillospiraceae</taxon>
        <taxon>Yanshouia</taxon>
    </lineage>
</organism>
<reference evidence="6 7" key="1">
    <citation type="submission" date="2020-08" db="EMBL/GenBank/DDBJ databases">
        <title>Genome public.</title>
        <authorList>
            <person name="Liu C."/>
            <person name="Sun Q."/>
        </authorList>
    </citation>
    <scope>NUCLEOTIDE SEQUENCE [LARGE SCALE GENOMIC DNA]</scope>
    <source>
        <strain evidence="6 7">BX1</strain>
    </source>
</reference>
<comment type="similarity">
    <text evidence="2">Belongs to the 3-hydroxyacyl-CoA dehydrogenase family.</text>
</comment>
<dbReference type="Pfam" id="PF00725">
    <property type="entry name" value="3HCDH"/>
    <property type="match status" value="1"/>
</dbReference>
<dbReference type="Pfam" id="PF02737">
    <property type="entry name" value="3HCDH_N"/>
    <property type="match status" value="1"/>
</dbReference>
<comment type="caution">
    <text evidence="6">The sequence shown here is derived from an EMBL/GenBank/DDBJ whole genome shotgun (WGS) entry which is preliminary data.</text>
</comment>
<evidence type="ECO:0000313" key="6">
    <source>
        <dbReference type="EMBL" id="MBC8574941.1"/>
    </source>
</evidence>
<dbReference type="InterPro" id="IPR006108">
    <property type="entry name" value="3HC_DH_C"/>
</dbReference>
<keyword evidence="7" id="KW-1185">Reference proteome</keyword>
<dbReference type="PANTHER" id="PTHR48075">
    <property type="entry name" value="3-HYDROXYACYL-COA DEHYDROGENASE FAMILY PROTEIN"/>
    <property type="match status" value="1"/>
</dbReference>